<name>A0A080WJC0_TRIRC</name>
<dbReference type="RefSeq" id="XP_047607352.1">
    <property type="nucleotide sequence ID" value="XM_047751531.1"/>
</dbReference>
<evidence type="ECO:0000313" key="2">
    <source>
        <dbReference type="EMBL" id="KFL62821.1"/>
    </source>
</evidence>
<feature type="compositionally biased region" description="Low complexity" evidence="1">
    <location>
        <begin position="75"/>
        <end position="85"/>
    </location>
</feature>
<dbReference type="InParanoid" id="A0A080WJC0"/>
<gene>
    <name evidence="2" type="ORF">TERG_12589</name>
</gene>
<sequence length="136" mass="14472">MLTTLDFSPGGTNVGSGISLSNPLERKSSSSHHSISTGMAAAINSLTLSWMDGFHFPSIRPRNSQAAESGKCDAFSSSNPSTSFSTRCLTAAPKTWPAVCSREKRKRFSTSISCCTVSPGAKVDGPKRPKCRTWPS</sequence>
<dbReference type="AlphaFoldDB" id="A0A080WJC0"/>
<dbReference type="VEuPathDB" id="FungiDB:TERG_12589"/>
<evidence type="ECO:0000313" key="3">
    <source>
        <dbReference type="Proteomes" id="UP000008864"/>
    </source>
</evidence>
<feature type="region of interest" description="Disordered" evidence="1">
    <location>
        <begin position="60"/>
        <end position="85"/>
    </location>
</feature>
<accession>A0A080WJC0</accession>
<evidence type="ECO:0000256" key="1">
    <source>
        <dbReference type="SAM" id="MobiDB-lite"/>
    </source>
</evidence>
<reference evidence="3" key="1">
    <citation type="journal article" date="2012" name="MBio">
        <title>Comparative genome analysis of Trichophyton rubrum and related dermatophytes reveals candidate genes involved in infection.</title>
        <authorList>
            <person name="Martinez D.A."/>
            <person name="Oliver B.G."/>
            <person name="Graeser Y."/>
            <person name="Goldberg J.M."/>
            <person name="Li W."/>
            <person name="Martinez-Rossi N.M."/>
            <person name="Monod M."/>
            <person name="Shelest E."/>
            <person name="Barton R.C."/>
            <person name="Birch E."/>
            <person name="Brakhage A.A."/>
            <person name="Chen Z."/>
            <person name="Gurr S.J."/>
            <person name="Heiman D."/>
            <person name="Heitman J."/>
            <person name="Kosti I."/>
            <person name="Rossi A."/>
            <person name="Saif S."/>
            <person name="Samalova M."/>
            <person name="Saunders C.W."/>
            <person name="Shea T."/>
            <person name="Summerbell R.C."/>
            <person name="Xu J."/>
            <person name="Young S."/>
            <person name="Zeng Q."/>
            <person name="Birren B.W."/>
            <person name="Cuomo C.A."/>
            <person name="White T.C."/>
        </authorList>
    </citation>
    <scope>NUCLEOTIDE SEQUENCE [LARGE SCALE GENOMIC DNA]</scope>
    <source>
        <strain evidence="3">ATCC MYA-4607 / CBS 118892</strain>
    </source>
</reference>
<keyword evidence="3" id="KW-1185">Reference proteome</keyword>
<dbReference type="Proteomes" id="UP000008864">
    <property type="component" value="Unassembled WGS sequence"/>
</dbReference>
<dbReference type="HOGENOM" id="CLU_1876916_0_0_1"/>
<dbReference type="EMBL" id="GG700658">
    <property type="protein sequence ID" value="KFL62821.1"/>
    <property type="molecule type" value="Genomic_DNA"/>
</dbReference>
<dbReference type="GeneID" id="71777745"/>
<protein>
    <submittedName>
        <fullName evidence="2">Uncharacterized protein</fullName>
    </submittedName>
</protein>
<organism evidence="2 3">
    <name type="scientific">Trichophyton rubrum (strain ATCC MYA-4607 / CBS 118892)</name>
    <name type="common">Athlete's foot fungus</name>
    <dbReference type="NCBI Taxonomy" id="559305"/>
    <lineage>
        <taxon>Eukaryota</taxon>
        <taxon>Fungi</taxon>
        <taxon>Dikarya</taxon>
        <taxon>Ascomycota</taxon>
        <taxon>Pezizomycotina</taxon>
        <taxon>Eurotiomycetes</taxon>
        <taxon>Eurotiomycetidae</taxon>
        <taxon>Onygenales</taxon>
        <taxon>Arthrodermataceae</taxon>
        <taxon>Trichophyton</taxon>
    </lineage>
</organism>
<proteinExistence type="predicted"/>